<accession>Q0TVA1</accession>
<evidence type="ECO:0000313" key="2">
    <source>
        <dbReference type="Proteomes" id="UP000001055"/>
    </source>
</evidence>
<dbReference type="GeneID" id="5983605"/>
<name>Q0TVA1_PHANO</name>
<reference evidence="2" key="1">
    <citation type="journal article" date="2007" name="Plant Cell">
        <title>Dothideomycete-plant interactions illuminated by genome sequencing and EST analysis of the wheat pathogen Stagonospora nodorum.</title>
        <authorList>
            <person name="Hane J.K."/>
            <person name="Lowe R.G."/>
            <person name="Solomon P.S."/>
            <person name="Tan K.C."/>
            <person name="Schoch C.L."/>
            <person name="Spatafora J.W."/>
            <person name="Crous P.W."/>
            <person name="Kodira C."/>
            <person name="Birren B.W."/>
            <person name="Galagan J.E."/>
            <person name="Torriani S.F."/>
            <person name="McDonald B.A."/>
            <person name="Oliver R.P."/>
        </authorList>
    </citation>
    <scope>NUCLEOTIDE SEQUENCE [LARGE SCALE GENOMIC DNA]</scope>
    <source>
        <strain evidence="2">SN15 / ATCC MYA-4574 / FGSC 10173</strain>
    </source>
</reference>
<dbReference type="VEuPathDB" id="FungiDB:JI435_119700"/>
<organism evidence="1 2">
    <name type="scientific">Phaeosphaeria nodorum (strain SN15 / ATCC MYA-4574 / FGSC 10173)</name>
    <name type="common">Glume blotch fungus</name>
    <name type="synonym">Parastagonospora nodorum</name>
    <dbReference type="NCBI Taxonomy" id="321614"/>
    <lineage>
        <taxon>Eukaryota</taxon>
        <taxon>Fungi</taxon>
        <taxon>Dikarya</taxon>
        <taxon>Ascomycota</taxon>
        <taxon>Pezizomycotina</taxon>
        <taxon>Dothideomycetes</taxon>
        <taxon>Pleosporomycetidae</taxon>
        <taxon>Pleosporales</taxon>
        <taxon>Pleosporineae</taxon>
        <taxon>Phaeosphaeriaceae</taxon>
        <taxon>Parastagonospora</taxon>
    </lineage>
</organism>
<dbReference type="EMBL" id="CH445378">
    <property type="protein sequence ID" value="EAT76054.1"/>
    <property type="molecule type" value="Genomic_DNA"/>
</dbReference>
<gene>
    <name evidence="1" type="ORF">SNOG_16574</name>
</gene>
<dbReference type="InParanoid" id="Q0TVA1"/>
<dbReference type="KEGG" id="pno:SNOG_16574"/>
<evidence type="ECO:0000313" key="1">
    <source>
        <dbReference type="EMBL" id="EAT76054.1"/>
    </source>
</evidence>
<dbReference type="RefSeq" id="XP_001806670.1">
    <property type="nucleotide sequence ID" value="XM_001806618.1"/>
</dbReference>
<protein>
    <submittedName>
        <fullName evidence="1">Uncharacterized protein</fullName>
    </submittedName>
</protein>
<proteinExistence type="predicted"/>
<dbReference type="Proteomes" id="UP000001055">
    <property type="component" value="Unassembled WGS sequence"/>
</dbReference>
<dbReference type="AlphaFoldDB" id="Q0TVA1"/>
<sequence>MYPYRGNDAIYVFGGVRDLPYSRAEQWYDSALAKISLSKSWDYILDDSVITALGSHSVSDGPPPFLMYSTITYDSNGGIYIEGGARAIFNTTSNVSTTHPMPIGSPAENASWSLSKTDRFWKPLMRTITESSLFRTQILYTQAPDQNLIFYLNGILSNGSNERVYPKMTIINTRTNSSRTESLGTIHVFDIASLDDTPNAYRRKNTCFAALNVCSEHLISGQNKLPHISGLWSLPGSDPSRRMDIVTSAVPMDTGIHGYSAELWCDLPTRWQEADAYAWWHRSVFKLMR</sequence>